<proteinExistence type="predicted"/>
<dbReference type="EMBL" id="JAPEUR010000095">
    <property type="protein sequence ID" value="KAJ4321419.1"/>
    <property type="molecule type" value="Genomic_DNA"/>
</dbReference>
<dbReference type="InterPro" id="IPR039261">
    <property type="entry name" value="FNR_nucleotide-bd"/>
</dbReference>
<evidence type="ECO:0000256" key="1">
    <source>
        <dbReference type="ARBA" id="ARBA00004141"/>
    </source>
</evidence>
<evidence type="ECO:0000256" key="5">
    <source>
        <dbReference type="ARBA" id="ARBA00023065"/>
    </source>
</evidence>
<dbReference type="PANTHER" id="PTHR32361">
    <property type="entry name" value="FERRIC/CUPRIC REDUCTASE TRANSMEMBRANE COMPONENT"/>
    <property type="match status" value="1"/>
</dbReference>
<protein>
    <recommendedName>
        <fullName evidence="9">Ferric oxidoreductase domain-containing protein</fullName>
    </recommendedName>
</protein>
<evidence type="ECO:0000256" key="3">
    <source>
        <dbReference type="ARBA" id="ARBA00022692"/>
    </source>
</evidence>
<comment type="subcellular location">
    <subcellularLocation>
        <location evidence="1">Membrane</location>
        <topology evidence="1">Multi-pass membrane protein</topology>
    </subcellularLocation>
</comment>
<evidence type="ECO:0000256" key="6">
    <source>
        <dbReference type="ARBA" id="ARBA00023136"/>
    </source>
</evidence>
<dbReference type="GO" id="GO:0015677">
    <property type="term" value="P:copper ion import"/>
    <property type="evidence" value="ECO:0007669"/>
    <property type="project" value="TreeGrafter"/>
</dbReference>
<keyword evidence="4 8" id="KW-1133">Transmembrane helix</keyword>
<keyword evidence="2" id="KW-0813">Transport</keyword>
<evidence type="ECO:0000256" key="7">
    <source>
        <dbReference type="SAM" id="MobiDB-lite"/>
    </source>
</evidence>
<evidence type="ECO:0000256" key="4">
    <source>
        <dbReference type="ARBA" id="ARBA00022989"/>
    </source>
</evidence>
<name>A0A9W9BQN9_9HYPO</name>
<feature type="transmembrane region" description="Helical" evidence="8">
    <location>
        <begin position="187"/>
        <end position="206"/>
    </location>
</feature>
<evidence type="ECO:0000313" key="11">
    <source>
        <dbReference type="Proteomes" id="UP001140502"/>
    </source>
</evidence>
<organism evidence="10 11">
    <name type="scientific">Fusarium piperis</name>
    <dbReference type="NCBI Taxonomy" id="1435070"/>
    <lineage>
        <taxon>Eukaryota</taxon>
        <taxon>Fungi</taxon>
        <taxon>Dikarya</taxon>
        <taxon>Ascomycota</taxon>
        <taxon>Pezizomycotina</taxon>
        <taxon>Sordariomycetes</taxon>
        <taxon>Hypocreomycetidae</taxon>
        <taxon>Hypocreales</taxon>
        <taxon>Nectriaceae</taxon>
        <taxon>Fusarium</taxon>
        <taxon>Fusarium solani species complex</taxon>
    </lineage>
</organism>
<evidence type="ECO:0000313" key="10">
    <source>
        <dbReference type="EMBL" id="KAJ4321419.1"/>
    </source>
</evidence>
<dbReference type="GO" id="GO:0005886">
    <property type="term" value="C:plasma membrane"/>
    <property type="evidence" value="ECO:0007669"/>
    <property type="project" value="TreeGrafter"/>
</dbReference>
<keyword evidence="3 8" id="KW-0812">Transmembrane</keyword>
<keyword evidence="5" id="KW-0406">Ion transport</keyword>
<feature type="transmembrane region" description="Helical" evidence="8">
    <location>
        <begin position="92"/>
        <end position="113"/>
    </location>
</feature>
<evidence type="ECO:0000259" key="9">
    <source>
        <dbReference type="Pfam" id="PF01794"/>
    </source>
</evidence>
<dbReference type="GO" id="GO:0000293">
    <property type="term" value="F:ferric-chelate reductase activity"/>
    <property type="evidence" value="ECO:0007669"/>
    <property type="project" value="TreeGrafter"/>
</dbReference>
<gene>
    <name evidence="10" type="ORF">N0V84_005340</name>
</gene>
<reference evidence="10" key="1">
    <citation type="submission" date="2022-10" db="EMBL/GenBank/DDBJ databases">
        <title>Tapping the CABI collections for fungal endophytes: first genome assemblies for Collariella, Neodidymelliopsis, Ascochyta clinopodiicola, Didymella pomorum, Didymosphaeria variabile, Neocosmospora piperis and Neocucurbitaria cava.</title>
        <authorList>
            <person name="Hill R."/>
        </authorList>
    </citation>
    <scope>NUCLEOTIDE SEQUENCE</scope>
    <source>
        <strain evidence="10">IMI 366586</strain>
    </source>
</reference>
<dbReference type="OrthoDB" id="167398at2759"/>
<dbReference type="SUPFAM" id="SSF52343">
    <property type="entry name" value="Ferredoxin reductase-like, C-terminal NADP-linked domain"/>
    <property type="match status" value="1"/>
</dbReference>
<dbReference type="AlphaFoldDB" id="A0A9W9BQN9"/>
<feature type="region of interest" description="Disordered" evidence="7">
    <location>
        <begin position="294"/>
        <end position="323"/>
    </location>
</feature>
<dbReference type="Pfam" id="PF01794">
    <property type="entry name" value="Ferric_reduct"/>
    <property type="match status" value="1"/>
</dbReference>
<comment type="caution">
    <text evidence="10">The sequence shown here is derived from an EMBL/GenBank/DDBJ whole genome shotgun (WGS) entry which is preliminary data.</text>
</comment>
<feature type="transmembrane region" description="Helical" evidence="8">
    <location>
        <begin position="213"/>
        <end position="236"/>
    </location>
</feature>
<accession>A0A9W9BQN9</accession>
<sequence>MVWCFYTHCADVKNSALENIWEMDIVGRLKVQPTPKYSYQVALSLISKDPPTEVVDSEEVLNRTSLVDKDAYLGNFNGDNGFEEMEILAERYGIVLMATCVAIPVVLSWLRFLPLPQPLISKFYAIVIDPPLFKLVSLDFPTHTPLDSCYLHAAGMLAFCHLLQFYLDHLTGEGAYAEESKLDYWTWGIMATLALVLLIPLSILPLRQKMYEAFLASHIQWGYQTWIWITFAFWIFDRFLARPSRLVQNGVKRATVAVIDEDYLQLTIPRVEAEGHRFWENHPFSVAKVSSSPIHPQKAQSHNSSNNANEDENKVPKTTDLEQFSGDTTIPGLVIFVRRHTGLTSLLSAHANSATGIPVLVEGSYGPQASILPSPAPYPTIEYPNIICVAGGVGVIGVLSCLDYSPSVMGLGGKKKLFWGVRTEPLVQAARDIIPKVHHGEDGQENWNDFDVSISVGKRFDLDAVLKEELGSVTGGTTVVVCGPSGMADEVGVAVTELGKGGCVVRLIEESFAW</sequence>
<dbReference type="Proteomes" id="UP001140502">
    <property type="component" value="Unassembled WGS sequence"/>
</dbReference>
<feature type="compositionally biased region" description="Polar residues" evidence="7">
    <location>
        <begin position="294"/>
        <end position="308"/>
    </location>
</feature>
<keyword evidence="6 8" id="KW-0472">Membrane</keyword>
<evidence type="ECO:0000256" key="2">
    <source>
        <dbReference type="ARBA" id="ARBA00022448"/>
    </source>
</evidence>
<evidence type="ECO:0000256" key="8">
    <source>
        <dbReference type="SAM" id="Phobius"/>
    </source>
</evidence>
<dbReference type="InterPro" id="IPR013130">
    <property type="entry name" value="Fe3_Rdtase_TM_dom"/>
</dbReference>
<feature type="domain" description="Ferric oxidoreductase" evidence="9">
    <location>
        <begin position="156"/>
        <end position="219"/>
    </location>
</feature>
<dbReference type="InterPro" id="IPR051410">
    <property type="entry name" value="Ferric/Cupric_Reductase"/>
</dbReference>
<dbReference type="Gene3D" id="3.40.50.80">
    <property type="entry name" value="Nucleotide-binding domain of ferredoxin-NADP reductase (FNR) module"/>
    <property type="match status" value="1"/>
</dbReference>
<dbReference type="GO" id="GO:0006879">
    <property type="term" value="P:intracellular iron ion homeostasis"/>
    <property type="evidence" value="ECO:0007669"/>
    <property type="project" value="TreeGrafter"/>
</dbReference>
<keyword evidence="11" id="KW-1185">Reference proteome</keyword>
<dbReference type="GO" id="GO:0006826">
    <property type="term" value="P:iron ion transport"/>
    <property type="evidence" value="ECO:0007669"/>
    <property type="project" value="TreeGrafter"/>
</dbReference>
<dbReference type="PANTHER" id="PTHR32361:SF9">
    <property type="entry name" value="FERRIC REDUCTASE TRANSMEMBRANE COMPONENT 3-RELATED"/>
    <property type="match status" value="1"/>
</dbReference>
<feature type="compositionally biased region" description="Basic and acidic residues" evidence="7">
    <location>
        <begin position="311"/>
        <end position="320"/>
    </location>
</feature>